<keyword evidence="3" id="KW-1185">Reference proteome</keyword>
<dbReference type="AlphaFoldDB" id="A0A6A4GKY5"/>
<accession>A0A6A4GKY5</accession>
<name>A0A6A4GKY5_9AGAR</name>
<sequence>MGTPVTAATQTAPTQTATAPPAPPATHTLLPTTWLILSGGTGLFPKAEHQMLKGEEKSCLVSFPAQIQFYIPPNTESDQSWILMFRTCSDFKTSLWNIRQSGYMVDEGFVSVILVTTLPNNPNTPGSWHTWIIIVKVKARIRGRRRVKIEPMLWIVGEEVVTSNLPH</sequence>
<dbReference type="Proteomes" id="UP000799118">
    <property type="component" value="Unassembled WGS sequence"/>
</dbReference>
<proteinExistence type="predicted"/>
<dbReference type="OrthoDB" id="7691805at2759"/>
<feature type="region of interest" description="Disordered" evidence="1">
    <location>
        <begin position="1"/>
        <end position="24"/>
    </location>
</feature>
<evidence type="ECO:0000256" key="1">
    <source>
        <dbReference type="SAM" id="MobiDB-lite"/>
    </source>
</evidence>
<gene>
    <name evidence="2" type="ORF">BT96DRAFT_949132</name>
</gene>
<organism evidence="2 3">
    <name type="scientific">Gymnopus androsaceus JB14</name>
    <dbReference type="NCBI Taxonomy" id="1447944"/>
    <lineage>
        <taxon>Eukaryota</taxon>
        <taxon>Fungi</taxon>
        <taxon>Dikarya</taxon>
        <taxon>Basidiomycota</taxon>
        <taxon>Agaricomycotina</taxon>
        <taxon>Agaricomycetes</taxon>
        <taxon>Agaricomycetidae</taxon>
        <taxon>Agaricales</taxon>
        <taxon>Marasmiineae</taxon>
        <taxon>Omphalotaceae</taxon>
        <taxon>Gymnopus</taxon>
    </lineage>
</organism>
<evidence type="ECO:0000313" key="3">
    <source>
        <dbReference type="Proteomes" id="UP000799118"/>
    </source>
</evidence>
<protein>
    <submittedName>
        <fullName evidence="2">Uncharacterized protein</fullName>
    </submittedName>
</protein>
<evidence type="ECO:0000313" key="2">
    <source>
        <dbReference type="EMBL" id="KAE9386402.1"/>
    </source>
</evidence>
<reference evidence="2" key="1">
    <citation type="journal article" date="2019" name="Environ. Microbiol.">
        <title>Fungal ecological strategies reflected in gene transcription - a case study of two litter decomposers.</title>
        <authorList>
            <person name="Barbi F."/>
            <person name="Kohler A."/>
            <person name="Barry K."/>
            <person name="Baskaran P."/>
            <person name="Daum C."/>
            <person name="Fauchery L."/>
            <person name="Ihrmark K."/>
            <person name="Kuo A."/>
            <person name="LaButti K."/>
            <person name="Lipzen A."/>
            <person name="Morin E."/>
            <person name="Grigoriev I.V."/>
            <person name="Henrissat B."/>
            <person name="Lindahl B."/>
            <person name="Martin F."/>
        </authorList>
    </citation>
    <scope>NUCLEOTIDE SEQUENCE</scope>
    <source>
        <strain evidence="2">JB14</strain>
    </source>
</reference>
<dbReference type="EMBL" id="ML769882">
    <property type="protein sequence ID" value="KAE9386402.1"/>
    <property type="molecule type" value="Genomic_DNA"/>
</dbReference>